<evidence type="ECO:0000256" key="5">
    <source>
        <dbReference type="SAM" id="MobiDB-lite"/>
    </source>
</evidence>
<organism evidence="7 8">
    <name type="scientific">Slackia exigua (strain ATCC 700122 / DSM 15923 / CIP 105133 / JCM 11022 / KCTC 5966 / S-7)</name>
    <dbReference type="NCBI Taxonomy" id="649764"/>
    <lineage>
        <taxon>Bacteria</taxon>
        <taxon>Bacillati</taxon>
        <taxon>Actinomycetota</taxon>
        <taxon>Coriobacteriia</taxon>
        <taxon>Eggerthellales</taxon>
        <taxon>Eggerthellaceae</taxon>
        <taxon>Slackia</taxon>
    </lineage>
</organism>
<protein>
    <submittedName>
        <fullName evidence="7">Transcriptional regulator, TetR family</fullName>
    </submittedName>
</protein>
<dbReference type="PRINTS" id="PR00455">
    <property type="entry name" value="HTHTETR"/>
</dbReference>
<dbReference type="AlphaFoldDB" id="D0WIC5"/>
<keyword evidence="2 4" id="KW-0238">DNA-binding</keyword>
<name>D0WIC5_SLAES</name>
<evidence type="ECO:0000256" key="1">
    <source>
        <dbReference type="ARBA" id="ARBA00023015"/>
    </source>
</evidence>
<dbReference type="InterPro" id="IPR009057">
    <property type="entry name" value="Homeodomain-like_sf"/>
</dbReference>
<evidence type="ECO:0000256" key="2">
    <source>
        <dbReference type="ARBA" id="ARBA00023125"/>
    </source>
</evidence>
<dbReference type="PROSITE" id="PS50977">
    <property type="entry name" value="HTH_TETR_2"/>
    <property type="match status" value="1"/>
</dbReference>
<evidence type="ECO:0000259" key="6">
    <source>
        <dbReference type="PROSITE" id="PS50977"/>
    </source>
</evidence>
<evidence type="ECO:0000256" key="4">
    <source>
        <dbReference type="PROSITE-ProRule" id="PRU00335"/>
    </source>
</evidence>
<dbReference type="GO" id="GO:0045892">
    <property type="term" value="P:negative regulation of DNA-templated transcription"/>
    <property type="evidence" value="ECO:0007669"/>
    <property type="project" value="UniProtKB-ARBA"/>
</dbReference>
<feature type="domain" description="HTH tetR-type" evidence="6">
    <location>
        <begin position="21"/>
        <end position="81"/>
    </location>
</feature>
<sequence length="225" mass="24775">MTRGRVATQSKGSGAHGAPAGSSKERILDAARAEFLEKGFQGASMRAIASAAGMTTGAIYGYFSSKEDLFDALVRPFADELFSRCVAFDSDFQGRAPERKGFDEMVVYDRGVRRELIEFIHRHPDEVRLIEECSSGTGWADFHERFVELEVDGTMRYIESMRAAGMDYAVVPDEVIRTLSAYAVKSFLEAAAHVSDVEEAVARCGVYADFFHAGFEHILTGRSSS</sequence>
<keyword evidence="1" id="KW-0805">Transcription regulation</keyword>
<feature type="compositionally biased region" description="Low complexity" evidence="5">
    <location>
        <begin position="10"/>
        <end position="22"/>
    </location>
</feature>
<dbReference type="EMBL" id="ACUX02000016">
    <property type="protein sequence ID" value="EEZ60792.1"/>
    <property type="molecule type" value="Genomic_DNA"/>
</dbReference>
<dbReference type="STRING" id="649764.HMPREF0762_01600"/>
<evidence type="ECO:0000313" key="8">
    <source>
        <dbReference type="Proteomes" id="UP000006001"/>
    </source>
</evidence>
<keyword evidence="3" id="KW-0804">Transcription</keyword>
<dbReference type="GO" id="GO:0003700">
    <property type="term" value="F:DNA-binding transcription factor activity"/>
    <property type="evidence" value="ECO:0007669"/>
    <property type="project" value="TreeGrafter"/>
</dbReference>
<accession>D0WIC5</accession>
<gene>
    <name evidence="7" type="ORF">HMPREF0762_01600</name>
</gene>
<dbReference type="OrthoDB" id="6430772at2"/>
<dbReference type="SUPFAM" id="SSF46689">
    <property type="entry name" value="Homeodomain-like"/>
    <property type="match status" value="1"/>
</dbReference>
<dbReference type="PANTHER" id="PTHR30055">
    <property type="entry name" value="HTH-TYPE TRANSCRIPTIONAL REGULATOR RUTR"/>
    <property type="match status" value="1"/>
</dbReference>
<dbReference type="Gene3D" id="1.10.357.10">
    <property type="entry name" value="Tetracycline Repressor, domain 2"/>
    <property type="match status" value="1"/>
</dbReference>
<reference evidence="7" key="1">
    <citation type="submission" date="2009-10" db="EMBL/GenBank/DDBJ databases">
        <authorList>
            <person name="Weinstock G."/>
            <person name="Sodergren E."/>
            <person name="Clifton S."/>
            <person name="Fulton L."/>
            <person name="Fulton B."/>
            <person name="Courtney L."/>
            <person name="Fronick C."/>
            <person name="Harrison M."/>
            <person name="Strong C."/>
            <person name="Farmer C."/>
            <person name="Delahaunty K."/>
            <person name="Markovic C."/>
            <person name="Hall O."/>
            <person name="Minx P."/>
            <person name="Tomlinson C."/>
            <person name="Mitreva M."/>
            <person name="Nelson J."/>
            <person name="Hou S."/>
            <person name="Wollam A."/>
            <person name="Pepin K.H."/>
            <person name="Johnson M."/>
            <person name="Bhonagiri V."/>
            <person name="Nash W.E."/>
            <person name="Warren W."/>
            <person name="Chinwalla A."/>
            <person name="Mardis E.R."/>
            <person name="Wilson R.K."/>
        </authorList>
    </citation>
    <scope>NUCLEOTIDE SEQUENCE [LARGE SCALE GENOMIC DNA]</scope>
    <source>
        <strain evidence="7">ATCC 700122</strain>
    </source>
</reference>
<dbReference type="PANTHER" id="PTHR30055:SF226">
    <property type="entry name" value="HTH-TYPE TRANSCRIPTIONAL REGULATOR PKSA"/>
    <property type="match status" value="1"/>
</dbReference>
<evidence type="ECO:0000256" key="3">
    <source>
        <dbReference type="ARBA" id="ARBA00023163"/>
    </source>
</evidence>
<dbReference type="GO" id="GO:0000976">
    <property type="term" value="F:transcription cis-regulatory region binding"/>
    <property type="evidence" value="ECO:0007669"/>
    <property type="project" value="TreeGrafter"/>
</dbReference>
<dbReference type="Pfam" id="PF00440">
    <property type="entry name" value="TetR_N"/>
    <property type="match status" value="1"/>
</dbReference>
<dbReference type="Proteomes" id="UP000006001">
    <property type="component" value="Unassembled WGS sequence"/>
</dbReference>
<dbReference type="GeneID" id="85008289"/>
<dbReference type="RefSeq" id="WP_006362861.1">
    <property type="nucleotide sequence ID" value="NZ_GG700631.1"/>
</dbReference>
<keyword evidence="8" id="KW-1185">Reference proteome</keyword>
<feature type="DNA-binding region" description="H-T-H motif" evidence="4">
    <location>
        <begin position="44"/>
        <end position="63"/>
    </location>
</feature>
<comment type="caution">
    <text evidence="7">The sequence shown here is derived from an EMBL/GenBank/DDBJ whole genome shotgun (WGS) entry which is preliminary data.</text>
</comment>
<dbReference type="InterPro" id="IPR050109">
    <property type="entry name" value="HTH-type_TetR-like_transc_reg"/>
</dbReference>
<dbReference type="HOGENOM" id="CLU_069356_6_0_11"/>
<evidence type="ECO:0000313" key="7">
    <source>
        <dbReference type="EMBL" id="EEZ60792.1"/>
    </source>
</evidence>
<dbReference type="FunFam" id="1.10.10.60:FF:000141">
    <property type="entry name" value="TetR family transcriptional regulator"/>
    <property type="match status" value="1"/>
</dbReference>
<dbReference type="eggNOG" id="COG1309">
    <property type="taxonomic scope" value="Bacteria"/>
</dbReference>
<dbReference type="InterPro" id="IPR001647">
    <property type="entry name" value="HTH_TetR"/>
</dbReference>
<proteinExistence type="predicted"/>
<feature type="region of interest" description="Disordered" evidence="5">
    <location>
        <begin position="1"/>
        <end position="24"/>
    </location>
</feature>